<protein>
    <submittedName>
        <fullName evidence="1">Uncharacterized protein</fullName>
    </submittedName>
</protein>
<accession>A0A9I9E8I2</accession>
<reference evidence="1" key="1">
    <citation type="submission" date="2023-03" db="UniProtKB">
        <authorList>
            <consortium name="EnsemblPlants"/>
        </authorList>
    </citation>
    <scope>IDENTIFICATION</scope>
</reference>
<evidence type="ECO:0000313" key="1">
    <source>
        <dbReference type="EnsemblPlants" id="MELO3C030267.2.1"/>
    </source>
</evidence>
<sequence>MNDFQRINQYENSLTSSCTNFSKEVFHVAEDTKVNLNGWKKIFYSNFFPQKKPLFCIFASH</sequence>
<dbReference type="EnsemblPlants" id="MELO3C030267.2.1">
    <property type="protein sequence ID" value="MELO3C030267.2.1"/>
    <property type="gene ID" value="MELO3C030267.2"/>
</dbReference>
<name>A0A9I9E8I2_CUCME</name>
<proteinExistence type="predicted"/>
<dbReference type="AlphaFoldDB" id="A0A9I9E8I2"/>
<organism evidence="1">
    <name type="scientific">Cucumis melo</name>
    <name type="common">Muskmelon</name>
    <dbReference type="NCBI Taxonomy" id="3656"/>
    <lineage>
        <taxon>Eukaryota</taxon>
        <taxon>Viridiplantae</taxon>
        <taxon>Streptophyta</taxon>
        <taxon>Embryophyta</taxon>
        <taxon>Tracheophyta</taxon>
        <taxon>Spermatophyta</taxon>
        <taxon>Magnoliopsida</taxon>
        <taxon>eudicotyledons</taxon>
        <taxon>Gunneridae</taxon>
        <taxon>Pentapetalae</taxon>
        <taxon>rosids</taxon>
        <taxon>fabids</taxon>
        <taxon>Cucurbitales</taxon>
        <taxon>Cucurbitaceae</taxon>
        <taxon>Benincaseae</taxon>
        <taxon>Cucumis</taxon>
    </lineage>
</organism>
<dbReference type="Gramene" id="MELO3C030267.2.1">
    <property type="protein sequence ID" value="MELO3C030267.2.1"/>
    <property type="gene ID" value="MELO3C030267.2"/>
</dbReference>